<dbReference type="GO" id="GO:0000774">
    <property type="term" value="F:adenyl-nucleotide exchange factor activity"/>
    <property type="evidence" value="ECO:0007669"/>
    <property type="project" value="TreeGrafter"/>
</dbReference>
<feature type="chain" id="PRO_5030566437" description="Nucleotide exchange factor SIL1" evidence="1">
    <location>
        <begin position="23"/>
        <end position="508"/>
    </location>
</feature>
<dbReference type="Gene3D" id="1.25.10.10">
    <property type="entry name" value="Leucine-rich Repeat Variant"/>
    <property type="match status" value="1"/>
</dbReference>
<dbReference type="EMBL" id="HBGJ01045759">
    <property type="protein sequence ID" value="CAD9270309.1"/>
    <property type="molecule type" value="Transcribed_RNA"/>
</dbReference>
<protein>
    <recommendedName>
        <fullName evidence="3">Nucleotide exchange factor SIL1</fullName>
    </recommendedName>
</protein>
<dbReference type="InterPro" id="IPR016024">
    <property type="entry name" value="ARM-type_fold"/>
</dbReference>
<keyword evidence="1" id="KW-0732">Signal</keyword>
<dbReference type="InterPro" id="IPR011989">
    <property type="entry name" value="ARM-like"/>
</dbReference>
<gene>
    <name evidence="2" type="ORF">PPAR1163_LOCUS28748</name>
</gene>
<feature type="signal peptide" evidence="1">
    <location>
        <begin position="1"/>
        <end position="22"/>
    </location>
</feature>
<reference evidence="2" key="1">
    <citation type="submission" date="2021-01" db="EMBL/GenBank/DDBJ databases">
        <authorList>
            <person name="Corre E."/>
            <person name="Pelletier E."/>
            <person name="Niang G."/>
            <person name="Scheremetjew M."/>
            <person name="Finn R."/>
            <person name="Kale V."/>
            <person name="Holt S."/>
            <person name="Cochrane G."/>
            <person name="Meng A."/>
            <person name="Brown T."/>
            <person name="Cohen L."/>
        </authorList>
    </citation>
    <scope>NUCLEOTIDE SEQUENCE</scope>
    <source>
        <strain evidence="2">CCMP2877</strain>
    </source>
</reference>
<dbReference type="PANTHER" id="PTHR19316:SF18">
    <property type="entry name" value="HSP70-BINDING PROTEIN 1"/>
    <property type="match status" value="1"/>
</dbReference>
<evidence type="ECO:0008006" key="3">
    <source>
        <dbReference type="Google" id="ProtNLM"/>
    </source>
</evidence>
<name>A0A7S1UMA0_9STRA</name>
<sequence>MRAKAVALCALLALACLGRAAAEAAVQEVAIDAEGEAEDSGASELAAAGTIFPGEVEGEFWRVLGPDEGVPPGSHVRLNITSLQKTIRVDAEGEAVLLGQEGYSTGLVAQPEAASDETASDEAAVPAVGAGAAAAEDPAARSMEVLQQAAAEDAADGVGATAESREMIRDTLLGLPDSELSRYGISSAELQTEGAWEDRVAEVWRKRQVDLKAAMESVADTHSIFTGYLGVLQDPAASAEELVAMLDVVAEQLMDVDLANDFHSMGGWPIVAALLAEEHPEGVRAAAAAVIADSVRNVPEFQGWVGVDKLGRLEVVGDDAGGDGSGEVTALDLLTDMFSSSSSTPKEQQKALFALSAALYNHPANLDKFLDLGGAAKLSAVLAPPEGAPKQDSKLIQRAINIAADLAFEAAESASDELRAVLARFFEEGLCAVAGEGAGAWKSAPARRAYAMLLMHAGEILPLKEICSAEELTGAVTSLAMLLEMESAREGDIAFFEDAVQTMEQLLV</sequence>
<dbReference type="InterPro" id="IPR050693">
    <property type="entry name" value="Hsp70_NEF-Inhibitors"/>
</dbReference>
<evidence type="ECO:0000313" key="2">
    <source>
        <dbReference type="EMBL" id="CAD9270309.1"/>
    </source>
</evidence>
<dbReference type="AlphaFoldDB" id="A0A7S1UMA0"/>
<evidence type="ECO:0000256" key="1">
    <source>
        <dbReference type="SAM" id="SignalP"/>
    </source>
</evidence>
<organism evidence="2">
    <name type="scientific">Phaeomonas parva</name>
    <dbReference type="NCBI Taxonomy" id="124430"/>
    <lineage>
        <taxon>Eukaryota</taxon>
        <taxon>Sar</taxon>
        <taxon>Stramenopiles</taxon>
        <taxon>Ochrophyta</taxon>
        <taxon>Pinguiophyceae</taxon>
        <taxon>Pinguiochrysidales</taxon>
        <taxon>Pinguiochrysidaceae</taxon>
        <taxon>Phaeomonas</taxon>
    </lineage>
</organism>
<dbReference type="GO" id="GO:0005783">
    <property type="term" value="C:endoplasmic reticulum"/>
    <property type="evidence" value="ECO:0007669"/>
    <property type="project" value="TreeGrafter"/>
</dbReference>
<dbReference type="PANTHER" id="PTHR19316">
    <property type="entry name" value="PROTEIN FOLDING REGULATOR"/>
    <property type="match status" value="1"/>
</dbReference>
<dbReference type="PROSITE" id="PS51257">
    <property type="entry name" value="PROKAR_LIPOPROTEIN"/>
    <property type="match status" value="1"/>
</dbReference>
<proteinExistence type="predicted"/>
<dbReference type="SUPFAM" id="SSF48371">
    <property type="entry name" value="ARM repeat"/>
    <property type="match status" value="1"/>
</dbReference>
<accession>A0A7S1UMA0</accession>